<dbReference type="Proteomes" id="UP000594260">
    <property type="component" value="Unplaced"/>
</dbReference>
<reference evidence="14" key="1">
    <citation type="submission" date="2021-01" db="UniProtKB">
        <authorList>
            <consortium name="EnsemblMetazoa"/>
        </authorList>
    </citation>
    <scope>IDENTIFICATION</scope>
</reference>
<dbReference type="InterPro" id="IPR011641">
    <property type="entry name" value="Tyr-kin_ephrin_A/B_rcpt-like"/>
</dbReference>
<dbReference type="InterPro" id="IPR001881">
    <property type="entry name" value="EGF-like_Ca-bd_dom"/>
</dbReference>
<dbReference type="FunFam" id="2.10.50.10:FF:000032">
    <property type="entry name" value="Uncharacterized protein, isoform A"/>
    <property type="match status" value="1"/>
</dbReference>
<feature type="domain" description="EGF-like" evidence="9">
    <location>
        <begin position="1294"/>
        <end position="1332"/>
    </location>
</feature>
<keyword evidence="4 6" id="KW-1015">Disulfide bond</keyword>
<dbReference type="PROSITE" id="PS51828">
    <property type="entry name" value="PTX_2"/>
    <property type="match status" value="1"/>
</dbReference>
<feature type="domain" description="Sushi" evidence="12">
    <location>
        <begin position="1604"/>
        <end position="1663"/>
    </location>
</feature>
<evidence type="ECO:0000259" key="11">
    <source>
        <dbReference type="PROSITE" id="PS50825"/>
    </source>
</evidence>
<dbReference type="PROSITE" id="PS01186">
    <property type="entry name" value="EGF_2"/>
    <property type="match status" value="2"/>
</dbReference>
<evidence type="ECO:0000313" key="15">
    <source>
        <dbReference type="Proteomes" id="UP000594260"/>
    </source>
</evidence>
<feature type="disulfide bond" evidence="7">
    <location>
        <begin position="1574"/>
        <end position="1601"/>
    </location>
</feature>
<feature type="domain" description="EGF-like" evidence="9">
    <location>
        <begin position="1097"/>
        <end position="1133"/>
    </location>
</feature>
<keyword evidence="15" id="KW-1185">Reference proteome</keyword>
<evidence type="ECO:0000259" key="13">
    <source>
        <dbReference type="PROSITE" id="PS51828"/>
    </source>
</evidence>
<dbReference type="InterPro" id="IPR001759">
    <property type="entry name" value="PTX_dom"/>
</dbReference>
<dbReference type="InterPro" id="IPR035976">
    <property type="entry name" value="Sushi/SCR/CCP_sf"/>
</dbReference>
<feature type="domain" description="Sushi" evidence="12">
    <location>
        <begin position="1673"/>
        <end position="1732"/>
    </location>
</feature>
<dbReference type="SUPFAM" id="SSF49899">
    <property type="entry name" value="Concanavalin A-like lectins/glucanases"/>
    <property type="match status" value="1"/>
</dbReference>
<accession>A0A7M7M4C6</accession>
<feature type="domain" description="VWFA" evidence="10">
    <location>
        <begin position="71"/>
        <end position="257"/>
    </location>
</feature>
<evidence type="ECO:0000259" key="12">
    <source>
        <dbReference type="PROSITE" id="PS50923"/>
    </source>
</evidence>
<dbReference type="InParanoid" id="A0A7M7M4C6"/>
<feature type="disulfide bond" evidence="7">
    <location>
        <begin position="2138"/>
        <end position="2165"/>
    </location>
</feature>
<dbReference type="FunFam" id="2.10.25.10:FF:000294">
    <property type="entry name" value="Delta-like protein"/>
    <property type="match status" value="1"/>
</dbReference>
<comment type="caution">
    <text evidence="6">Lacks conserved residue(s) required for the propagation of feature annotation.</text>
</comment>
<dbReference type="CDD" id="cd00033">
    <property type="entry name" value="CCP"/>
    <property type="match status" value="12"/>
</dbReference>
<feature type="disulfide bond" evidence="7">
    <location>
        <begin position="1735"/>
        <end position="1778"/>
    </location>
</feature>
<feature type="disulfide bond" evidence="6">
    <location>
        <begin position="1123"/>
        <end position="1132"/>
    </location>
</feature>
<dbReference type="SMART" id="SM00159">
    <property type="entry name" value="PTX"/>
    <property type="match status" value="1"/>
</dbReference>
<evidence type="ECO:0000256" key="1">
    <source>
        <dbReference type="ARBA" id="ARBA00022659"/>
    </source>
</evidence>
<organism evidence="14 15">
    <name type="scientific">Varroa destructor</name>
    <name type="common">Honeybee mite</name>
    <dbReference type="NCBI Taxonomy" id="109461"/>
    <lineage>
        <taxon>Eukaryota</taxon>
        <taxon>Metazoa</taxon>
        <taxon>Ecdysozoa</taxon>
        <taxon>Arthropoda</taxon>
        <taxon>Chelicerata</taxon>
        <taxon>Arachnida</taxon>
        <taxon>Acari</taxon>
        <taxon>Parasitiformes</taxon>
        <taxon>Mesostigmata</taxon>
        <taxon>Gamasina</taxon>
        <taxon>Dermanyssoidea</taxon>
        <taxon>Varroidae</taxon>
        <taxon>Varroa</taxon>
    </lineage>
</organism>
<feature type="domain" description="Sushi" evidence="12">
    <location>
        <begin position="1546"/>
        <end position="1603"/>
    </location>
</feature>
<feature type="domain" description="Sushi" evidence="12">
    <location>
        <begin position="2050"/>
        <end position="2110"/>
    </location>
</feature>
<feature type="domain" description="EGF-like" evidence="9">
    <location>
        <begin position="1135"/>
        <end position="1172"/>
    </location>
</feature>
<dbReference type="Pfam" id="PF07699">
    <property type="entry name" value="Ephrin_rec_like"/>
    <property type="match status" value="3"/>
</dbReference>
<feature type="domain" description="Sushi" evidence="12">
    <location>
        <begin position="373"/>
        <end position="432"/>
    </location>
</feature>
<dbReference type="OrthoDB" id="6515930at2759"/>
<keyword evidence="3" id="KW-0677">Repeat</keyword>
<dbReference type="Gene3D" id="3.40.50.410">
    <property type="entry name" value="von Willebrand factor, type A domain"/>
    <property type="match status" value="1"/>
</dbReference>
<dbReference type="GO" id="GO:0032991">
    <property type="term" value="C:protein-containing complex"/>
    <property type="evidence" value="ECO:0007669"/>
    <property type="project" value="UniProtKB-ARBA"/>
</dbReference>
<dbReference type="SMART" id="SM00032">
    <property type="entry name" value="CCP"/>
    <property type="match status" value="17"/>
</dbReference>
<feature type="disulfide bond" evidence="6">
    <location>
        <begin position="1162"/>
        <end position="1171"/>
    </location>
</feature>
<dbReference type="Gene3D" id="2.60.120.200">
    <property type="match status" value="1"/>
</dbReference>
<feature type="domain" description="EGF-like" evidence="9">
    <location>
        <begin position="1174"/>
        <end position="1210"/>
    </location>
</feature>
<dbReference type="PROSITE" id="PS50825">
    <property type="entry name" value="HYR"/>
    <property type="match status" value="2"/>
</dbReference>
<dbReference type="SUPFAM" id="SSF53300">
    <property type="entry name" value="vWA-like"/>
    <property type="match status" value="1"/>
</dbReference>
<name>A0A7M7M4C6_VARDE</name>
<feature type="domain" description="EGF-like" evidence="9">
    <location>
        <begin position="1212"/>
        <end position="1261"/>
    </location>
</feature>
<dbReference type="PANTHER" id="PTHR19325:SF575">
    <property type="entry name" value="LOCOMOTION-RELATED PROTEIN HIKARU GENKI"/>
    <property type="match status" value="1"/>
</dbReference>
<dbReference type="Pfam" id="PF00008">
    <property type="entry name" value="EGF"/>
    <property type="match status" value="4"/>
</dbReference>
<evidence type="ECO:0000256" key="8">
    <source>
        <dbReference type="SAM" id="MobiDB-lite"/>
    </source>
</evidence>
<evidence type="ECO:0000256" key="4">
    <source>
        <dbReference type="ARBA" id="ARBA00023157"/>
    </source>
</evidence>
<dbReference type="InterPro" id="IPR000742">
    <property type="entry name" value="EGF"/>
</dbReference>
<evidence type="ECO:0008006" key="16">
    <source>
        <dbReference type="Google" id="ProtNLM"/>
    </source>
</evidence>
<feature type="domain" description="HYR" evidence="11">
    <location>
        <begin position="556"/>
        <end position="640"/>
    </location>
</feature>
<feature type="domain" description="Sushi" evidence="12">
    <location>
        <begin position="1997"/>
        <end position="2049"/>
    </location>
</feature>
<dbReference type="Gene3D" id="2.10.70.10">
    <property type="entry name" value="Complement Module, domain 1"/>
    <property type="match status" value="15"/>
</dbReference>
<feature type="domain" description="Sushi" evidence="12">
    <location>
        <begin position="1797"/>
        <end position="1858"/>
    </location>
</feature>
<dbReference type="CDD" id="cd00185">
    <property type="entry name" value="TNFRSF"/>
    <property type="match status" value="1"/>
</dbReference>
<evidence type="ECO:0000256" key="7">
    <source>
        <dbReference type="PROSITE-ProRule" id="PRU00302"/>
    </source>
</evidence>
<dbReference type="InterPro" id="IPR000436">
    <property type="entry name" value="Sushi_SCR_CCP_dom"/>
</dbReference>
<feature type="disulfide bond" evidence="6">
    <location>
        <begin position="1200"/>
        <end position="1209"/>
    </location>
</feature>
<protein>
    <recommendedName>
        <fullName evidence="16">Sushi, von Willebrand factor type A, EGF and pentraxin domain-containing protein 1</fullName>
    </recommendedName>
</protein>
<dbReference type="Pfam" id="PF00084">
    <property type="entry name" value="Sushi"/>
    <property type="match status" value="13"/>
</dbReference>
<dbReference type="SUPFAM" id="SSF57535">
    <property type="entry name" value="Complement control module/SCR domain"/>
    <property type="match status" value="16"/>
</dbReference>
<dbReference type="PRINTS" id="PR00895">
    <property type="entry name" value="PENTAXIN"/>
</dbReference>
<keyword evidence="6" id="KW-0245">EGF-like domain</keyword>
<dbReference type="SMART" id="SM00327">
    <property type="entry name" value="VWA"/>
    <property type="match status" value="1"/>
</dbReference>
<feature type="domain" description="HYR" evidence="11">
    <location>
        <begin position="641"/>
        <end position="723"/>
    </location>
</feature>
<evidence type="ECO:0000256" key="2">
    <source>
        <dbReference type="ARBA" id="ARBA00022729"/>
    </source>
</evidence>
<feature type="domain" description="Sushi" evidence="12">
    <location>
        <begin position="1733"/>
        <end position="1796"/>
    </location>
</feature>
<feature type="disulfide bond" evidence="7">
    <location>
        <begin position="403"/>
        <end position="430"/>
    </location>
</feature>
<feature type="domain" description="Sushi" evidence="12">
    <location>
        <begin position="433"/>
        <end position="492"/>
    </location>
</feature>
<dbReference type="KEGG" id="vde:111244782"/>
<dbReference type="OMA" id="KPLPLCE"/>
<dbReference type="PANTHER" id="PTHR19325">
    <property type="entry name" value="COMPLEMENT COMPONENT-RELATED SUSHI DOMAIN-CONTAINING"/>
    <property type="match status" value="1"/>
</dbReference>
<dbReference type="RefSeq" id="XP_022647925.1">
    <property type="nucleotide sequence ID" value="XM_022792190.1"/>
</dbReference>
<dbReference type="InterPro" id="IPR009030">
    <property type="entry name" value="Growth_fac_rcpt_cys_sf"/>
</dbReference>
<dbReference type="InterPro" id="IPR002035">
    <property type="entry name" value="VWF_A"/>
</dbReference>
<dbReference type="InterPro" id="IPR003410">
    <property type="entry name" value="HYR_dom"/>
</dbReference>
<feature type="region of interest" description="Disordered" evidence="8">
    <location>
        <begin position="867"/>
        <end position="896"/>
    </location>
</feature>
<evidence type="ECO:0000256" key="5">
    <source>
        <dbReference type="ARBA" id="ARBA00023180"/>
    </source>
</evidence>
<dbReference type="Pfam" id="PF00354">
    <property type="entry name" value="Pentaxin"/>
    <property type="match status" value="1"/>
</dbReference>
<dbReference type="Gene3D" id="2.10.50.10">
    <property type="entry name" value="Tumor Necrosis Factor Receptor, subunit A, domain 2"/>
    <property type="match status" value="3"/>
</dbReference>
<dbReference type="SMART" id="SM00181">
    <property type="entry name" value="EGF"/>
    <property type="match status" value="6"/>
</dbReference>
<evidence type="ECO:0000259" key="9">
    <source>
        <dbReference type="PROSITE" id="PS50026"/>
    </source>
</evidence>
<dbReference type="InterPro" id="IPR036465">
    <property type="entry name" value="vWFA_dom_sf"/>
</dbReference>
<feature type="domain" description="Sushi" evidence="12">
    <location>
        <begin position="2111"/>
        <end position="2167"/>
    </location>
</feature>
<dbReference type="SUPFAM" id="SSF57184">
    <property type="entry name" value="Growth factor receptor domain"/>
    <property type="match status" value="2"/>
</dbReference>
<keyword evidence="5" id="KW-0325">Glycoprotein</keyword>
<evidence type="ECO:0000259" key="10">
    <source>
        <dbReference type="PROSITE" id="PS50234"/>
    </source>
</evidence>
<dbReference type="PROSITE" id="PS50234">
    <property type="entry name" value="VWFA"/>
    <property type="match status" value="1"/>
</dbReference>
<feature type="disulfide bond" evidence="6">
    <location>
        <begin position="1322"/>
        <end position="1331"/>
    </location>
</feature>
<dbReference type="Pfam" id="PF02494">
    <property type="entry name" value="HYR"/>
    <property type="match status" value="2"/>
</dbReference>
<dbReference type="SMART" id="SM00179">
    <property type="entry name" value="EGF_CA"/>
    <property type="match status" value="5"/>
</dbReference>
<feature type="disulfide bond" evidence="7">
    <location>
        <begin position="1799"/>
        <end position="1842"/>
    </location>
</feature>
<proteinExistence type="predicted"/>
<dbReference type="FunFam" id="2.10.25.10:FF:000472">
    <property type="entry name" value="Uncharacterized protein, isoform A"/>
    <property type="match status" value="1"/>
</dbReference>
<dbReference type="InterPro" id="IPR050350">
    <property type="entry name" value="Compl-Cell_Adhes-Reg"/>
</dbReference>
<feature type="domain" description="Sushi" evidence="12">
    <location>
        <begin position="1932"/>
        <end position="1995"/>
    </location>
</feature>
<dbReference type="PROSITE" id="PS00010">
    <property type="entry name" value="ASX_HYDROXYL"/>
    <property type="match status" value="2"/>
</dbReference>
<dbReference type="SMART" id="SM01411">
    <property type="entry name" value="Ephrin_rec_like"/>
    <property type="match status" value="4"/>
</dbReference>
<dbReference type="CDD" id="cd00054">
    <property type="entry name" value="EGF_CA"/>
    <property type="match status" value="5"/>
</dbReference>
<feature type="disulfide bond" evidence="6">
    <location>
        <begin position="1251"/>
        <end position="1260"/>
    </location>
</feature>
<dbReference type="PROSITE" id="PS50026">
    <property type="entry name" value="EGF_3"/>
    <property type="match status" value="5"/>
</dbReference>
<dbReference type="GeneID" id="111244782"/>
<evidence type="ECO:0000313" key="14">
    <source>
        <dbReference type="EnsemblMetazoa" id="XP_022647925"/>
    </source>
</evidence>
<dbReference type="SUPFAM" id="SSF57196">
    <property type="entry name" value="EGF/Laminin"/>
    <property type="match status" value="2"/>
</dbReference>
<dbReference type="FunFam" id="2.10.25.10:FF:000125">
    <property type="entry name" value="Neurogenic locus notch protein-like"/>
    <property type="match status" value="1"/>
</dbReference>
<dbReference type="GO" id="GO:0005509">
    <property type="term" value="F:calcium ion binding"/>
    <property type="evidence" value="ECO:0007669"/>
    <property type="project" value="InterPro"/>
</dbReference>
<sequence length="2366" mass="259177">MYFSSESATNRWVFFLAIFYIARVSSTLNEIVEYPLSTIDATIDIKKLEQQSERLKSSLGALHNNYEHGIDIAFLVDSSLSVGLANFKLELRFVKKILADFSISHLRKNTTRVTLVTFSSPDKVVTHVDFISPNGSSQILNRHKCSLMAELAQIQYVGGLTYTLGAMKIADRVLGASNRSVPQVVFLVTDGFSNGGDPKPIARKLKSRGVTIFTFGIKNGNVKELQDMATTRKEHCFIVNSFEEFEALARRALHQDLSVGDFEPLDLSQCNGLCPAGQLCCQSGARCACGTTSGYFSCLCPRGQYGTGLKGECKPCPKGTYQPRFVHGGIEECLPCPGSHQTSPSGSHSKQQCSCKSGFTTLITGNSSVCMPVRCPALVAPLNGFLVNEKCESVFNAACGVACETGYKLSGPSILVCNQDGRWSGEMPKCHKRKCQELTAPNSGWMKCTTRSYQFETECEFGCSEGFVLVGSKRRNCLAVAHWDGLPATCRQIYCPALDIPANGRIFPLSCNASRTTFGDQCRYRCQEGYRLTGPSSRECIYPGVWTDHQLVTRCVDTKPPSIECPDNILVPADPGEPYATVDFSLPSIQDNSGFQEITLTVSPAVEPPLPFFIGDPMNITYTATDSQENKNSCTFSVTVIDEEPPTVDRCESPAVTLSSDGQGAKVVWEEPLFSDNSNEDVFIWSSHKPGQYFPINDTVVTYNAADNSGNNASCTFNITVKATKCEPSFSVLNGKLNCTVDALQTLCHIQCDRGFTLLPNLPNYLRCIDGVWNISDIDLPSCTTVVTSSSGSSSKLTSSSASTPVVLPSGTMFECTNEFLSQQLSVVLKKRISMKNVIKCRAKPKCYKEKLKPICEVTQRNMLPISSHAARKRRSVSDARASKSDKDSDTDLNLEDEDMILHSMDDMMSSVRDGLNQRNQSYHSLCPLGWVHIDERTCVECPVGTFHNFLERTCSPCPFGTYQFKGGQLSCVVCPDHTSTAGESSKSADDCKPQCVPGMFSKNNGVIPCETCLLGEYQPQYGSKSCRRCPIGMTTMKRRSFQLRDCRERCPSHSVSRFGVAPCYPCPTGYHQPLKGQKGCIPATVETSHNHSEYLPFNACFLSPCQNDATCIPMDKHFACTCLPGYTGSYCEKRIDECALLPCGLNATCVLHETSGYTCLCPPGLRGQNCDEDVNECALSSCLNGATCVNIFGSFQCICPDGYTGLTCSEDIDECSQQRYGQFTPNLHTPPLCHNGGQCVNIPGSFRCECLDEFTGQYCEHLSCDCQNGGSCSLGKCFCRPGFWGNKCQHLSSKSYCEAVKPCFNGGTCKDVEPDSFSCQCQPGTTGLLCEEEVAENFLLQFLGNTTSDSARLSNHLGTEPLEEFTVCLWLKSNDTQNYGTPFSYASDDKDNLITITDYSGLVFYVNNEHVISDITVIDDRWHHLCFLWSLQGGHYAIYVNSKLTLEGGNLSASTLVSPNGTLILGQEQDQQGSGFARMESYAGLIAHAYFWKKRLRTAEIKALFTDCSAPVRVTIRPDQLLVAWGDFRAGVRGNVKVLQSNFCKPCGLPETTGNGYTTSNGQISGARVQWHCDPHFELIGSHEAVCLKVGEWSAPKPACVGKYCPVGQLDNGRTIPPKNLVEVAEVVRFECNEGLHLRGSSIAVCESTARLNITDYPSCSTSRSKLSLTPRRCPADHMEILKRNLGVARTSNDSTTEESFRCPAGFRLEGIATRFCRSGEWSASLPSCYPIVCPPLQPITPTSVTYSDGTLVGSTATLRCAFGFKLRWKTPNVLLCNLRGDWQPTFKLEEACEPIECGPLPQIQNAVLQRNTSHHVGSVIHIECVRGFSVAPSLDVRLICLQSGIWSQPSGNLCEPKQCSFLQLPQVDGSSVILHNGSTSFGSLVEISCERGFRSVTSMTRMQFVCSEDGWQRMDVAAHAQSRLIQCRPIRCPHPRHPPNGRAYFVDRSVGATIEFSCGPGYTFSEMAPQESVCQEDSTWSVGVGQLENVCVRRRACSHLVAPLNGYMNITVNQANFSCGRGFQLVGSHMLRCINGQWTDVAPECQPERCPVESEGGLVLENGIFSPTRGAVGDRVSVSCKVGYKLRGDVEWHCLENATWSGSTSCVPVTCAPPEDSFVTPFYKDYRYGSSIDYSCNQGHVLVGSRIRVCLATGQWSAPVPNCRLVTCPPPVDNRSLNITYDPYNSTLFGTRVRVSCASPEGHLIGASQSLCGDQGVWDPPLPVCLRTTRNYCLTSGPPTNGRVEVIGDIYRFSCDSGYRLIGNPEINCKQETMSVKIRPPKCVKLVTCPKIEYPDSGTVLLHTKSGPSQFPSAGDEVIVSCQPGRILVEVGSPIVYALNRGVSTCQSDGTWSHRFNCVKKTND</sequence>
<feature type="disulfide bond" evidence="7">
    <location>
        <begin position="1675"/>
        <end position="1718"/>
    </location>
</feature>
<dbReference type="PROSITE" id="PS00022">
    <property type="entry name" value="EGF_1"/>
    <property type="match status" value="5"/>
</dbReference>
<dbReference type="Pfam" id="PF00092">
    <property type="entry name" value="VWA"/>
    <property type="match status" value="1"/>
</dbReference>
<dbReference type="InterPro" id="IPR000152">
    <property type="entry name" value="EGF-type_Asp/Asn_hydroxyl_site"/>
</dbReference>
<feature type="disulfide bond" evidence="7">
    <location>
        <begin position="463"/>
        <end position="490"/>
    </location>
</feature>
<dbReference type="EnsemblMetazoa" id="XM_022792190">
    <property type="protein sequence ID" value="XP_022647925"/>
    <property type="gene ID" value="LOC111244782"/>
</dbReference>
<evidence type="ECO:0000256" key="6">
    <source>
        <dbReference type="PROSITE-ProRule" id="PRU00076"/>
    </source>
</evidence>
<feature type="domain" description="Sushi" evidence="12">
    <location>
        <begin position="2168"/>
        <end position="2229"/>
    </location>
</feature>
<keyword evidence="1 7" id="KW-0768">Sushi</keyword>
<feature type="domain" description="Sushi" evidence="12">
    <location>
        <begin position="493"/>
        <end position="557"/>
    </location>
</feature>
<dbReference type="PROSITE" id="PS50923">
    <property type="entry name" value="SUSHI"/>
    <property type="match status" value="13"/>
</dbReference>
<dbReference type="CDD" id="cd01450">
    <property type="entry name" value="vWFA_subfamily_ECM"/>
    <property type="match status" value="1"/>
</dbReference>
<evidence type="ECO:0000256" key="3">
    <source>
        <dbReference type="ARBA" id="ARBA00022737"/>
    </source>
</evidence>
<dbReference type="InterPro" id="IPR013320">
    <property type="entry name" value="ConA-like_dom_sf"/>
</dbReference>
<feature type="domain" description="Pentraxin (PTX)" evidence="13">
    <location>
        <begin position="1337"/>
        <end position="1545"/>
    </location>
</feature>
<feature type="compositionally biased region" description="Basic and acidic residues" evidence="8">
    <location>
        <begin position="876"/>
        <end position="890"/>
    </location>
</feature>
<dbReference type="Gene3D" id="2.10.25.10">
    <property type="entry name" value="Laminin"/>
    <property type="match status" value="5"/>
</dbReference>
<keyword evidence="2" id="KW-0732">Signal</keyword>